<dbReference type="RefSeq" id="WP_013621730.1">
    <property type="nucleotide sequence ID" value="NZ_CBDUMO010000026.1"/>
</dbReference>
<dbReference type="Pfam" id="PF00327">
    <property type="entry name" value="Ribosomal_L30"/>
    <property type="match status" value="1"/>
</dbReference>
<evidence type="ECO:0000256" key="2">
    <source>
        <dbReference type="ARBA" id="ARBA00011838"/>
    </source>
</evidence>
<dbReference type="Proteomes" id="UP000183257">
    <property type="component" value="Unassembled WGS sequence"/>
</dbReference>
<protein>
    <recommendedName>
        <fullName evidence="5">Large ribosomal subunit protein uL30</fullName>
    </recommendedName>
</protein>
<dbReference type="InterPro" id="IPR018038">
    <property type="entry name" value="Ribosomal_uL30_CS"/>
</dbReference>
<dbReference type="STRING" id="76595.SAMN05660313_01511"/>
<keyword evidence="9" id="KW-1185">Reference proteome</keyword>
<sequence length="59" mass="6636">MGKIKVKQVKSNIKQTQRQKRTLEALGLRKIGQVVEHEATPNILGMVNKVEHLVSTEEA</sequence>
<evidence type="ECO:0000256" key="5">
    <source>
        <dbReference type="HAMAP-Rule" id="MF_01371"/>
    </source>
</evidence>
<accession>A0A1K1P0W4</accession>
<keyword evidence="4 5" id="KW-0687">Ribonucleoprotein</keyword>
<evidence type="ECO:0000259" key="7">
    <source>
        <dbReference type="Pfam" id="PF00327"/>
    </source>
</evidence>
<dbReference type="PANTHER" id="PTHR15892:SF2">
    <property type="entry name" value="LARGE RIBOSOMAL SUBUNIT PROTEIN UL30M"/>
    <property type="match status" value="1"/>
</dbReference>
<evidence type="ECO:0000313" key="9">
    <source>
        <dbReference type="Proteomes" id="UP000183257"/>
    </source>
</evidence>
<evidence type="ECO:0000256" key="1">
    <source>
        <dbReference type="ARBA" id="ARBA00007594"/>
    </source>
</evidence>
<name>A0A1K1P0W4_9FLAO</name>
<dbReference type="OrthoDB" id="9812790at2"/>
<dbReference type="PROSITE" id="PS00634">
    <property type="entry name" value="RIBOSOMAL_L30"/>
    <property type="match status" value="1"/>
</dbReference>
<dbReference type="GO" id="GO:0022625">
    <property type="term" value="C:cytosolic large ribosomal subunit"/>
    <property type="evidence" value="ECO:0007669"/>
    <property type="project" value="TreeGrafter"/>
</dbReference>
<dbReference type="CDD" id="cd01658">
    <property type="entry name" value="Ribosomal_L30"/>
    <property type="match status" value="1"/>
</dbReference>
<keyword evidence="3 5" id="KW-0689">Ribosomal protein</keyword>
<dbReference type="EMBL" id="FPIY01000002">
    <property type="protein sequence ID" value="SFW41153.1"/>
    <property type="molecule type" value="Genomic_DNA"/>
</dbReference>
<evidence type="ECO:0000256" key="4">
    <source>
        <dbReference type="ARBA" id="ARBA00023274"/>
    </source>
</evidence>
<dbReference type="SUPFAM" id="SSF55129">
    <property type="entry name" value="Ribosomal protein L30p/L7e"/>
    <property type="match status" value="1"/>
</dbReference>
<dbReference type="InterPro" id="IPR036919">
    <property type="entry name" value="Ribo_uL30_ferredoxin-like_sf"/>
</dbReference>
<dbReference type="InterPro" id="IPR016082">
    <property type="entry name" value="Ribosomal_uL30_ferredoxin-like"/>
</dbReference>
<evidence type="ECO:0000256" key="3">
    <source>
        <dbReference type="ARBA" id="ARBA00022980"/>
    </source>
</evidence>
<dbReference type="GO" id="GO:0003735">
    <property type="term" value="F:structural constituent of ribosome"/>
    <property type="evidence" value="ECO:0007669"/>
    <property type="project" value="InterPro"/>
</dbReference>
<dbReference type="GO" id="GO:0006412">
    <property type="term" value="P:translation"/>
    <property type="evidence" value="ECO:0007669"/>
    <property type="project" value="UniProtKB-UniRule"/>
</dbReference>
<gene>
    <name evidence="5" type="primary">rpmD</name>
    <name evidence="8" type="ORF">SAMN05660313_01511</name>
</gene>
<dbReference type="InterPro" id="IPR005996">
    <property type="entry name" value="Ribosomal_uL30_bac-type"/>
</dbReference>
<comment type="subunit">
    <text evidence="2 5">Part of the 50S ribosomal subunit.</text>
</comment>
<dbReference type="AlphaFoldDB" id="A0A1K1P0W4"/>
<feature type="domain" description="Large ribosomal subunit protein uL30-like ferredoxin-like fold" evidence="7">
    <location>
        <begin position="4"/>
        <end position="54"/>
    </location>
</feature>
<dbReference type="Gene3D" id="3.30.1390.20">
    <property type="entry name" value="Ribosomal protein L30, ferredoxin-like fold domain"/>
    <property type="match status" value="1"/>
</dbReference>
<dbReference type="HAMAP" id="MF_01371_B">
    <property type="entry name" value="Ribosomal_uL30_B"/>
    <property type="match status" value="1"/>
</dbReference>
<dbReference type="PANTHER" id="PTHR15892">
    <property type="entry name" value="MITOCHONDRIAL RIBOSOMAL PROTEIN L30"/>
    <property type="match status" value="1"/>
</dbReference>
<proteinExistence type="inferred from homology"/>
<reference evidence="9" key="1">
    <citation type="submission" date="2016-11" db="EMBL/GenBank/DDBJ databases">
        <authorList>
            <person name="Varghese N."/>
            <person name="Submissions S."/>
        </authorList>
    </citation>
    <scope>NUCLEOTIDE SEQUENCE [LARGE SCALE GENOMIC DNA]</scope>
    <source>
        <strain evidence="9">DSM 24786</strain>
    </source>
</reference>
<dbReference type="PIRSF" id="PIRSF002211">
    <property type="entry name" value="Ribosomal_L30_bac-type"/>
    <property type="match status" value="1"/>
</dbReference>
<organism evidence="8 9">
    <name type="scientific">Cellulophaga fucicola</name>
    <dbReference type="NCBI Taxonomy" id="76595"/>
    <lineage>
        <taxon>Bacteria</taxon>
        <taxon>Pseudomonadati</taxon>
        <taxon>Bacteroidota</taxon>
        <taxon>Flavobacteriia</taxon>
        <taxon>Flavobacteriales</taxon>
        <taxon>Flavobacteriaceae</taxon>
        <taxon>Cellulophaga</taxon>
    </lineage>
</organism>
<comment type="similarity">
    <text evidence="1 5 6">Belongs to the universal ribosomal protein uL30 family.</text>
</comment>
<evidence type="ECO:0000313" key="8">
    <source>
        <dbReference type="EMBL" id="SFW41153.1"/>
    </source>
</evidence>
<dbReference type="NCBIfam" id="TIGR01308">
    <property type="entry name" value="rpmD_bact"/>
    <property type="match status" value="1"/>
</dbReference>
<evidence type="ECO:0000256" key="6">
    <source>
        <dbReference type="RuleBase" id="RU003734"/>
    </source>
</evidence>